<protein>
    <submittedName>
        <fullName evidence="2">Uncharacterized protein</fullName>
    </submittedName>
</protein>
<dbReference type="EMBL" id="JAWNGG020000441">
    <property type="protein sequence ID" value="KAK9293524.1"/>
    <property type="molecule type" value="Genomic_DNA"/>
</dbReference>
<organism evidence="2 3">
    <name type="scientific">Tetragonisca angustula</name>
    <dbReference type="NCBI Taxonomy" id="166442"/>
    <lineage>
        <taxon>Eukaryota</taxon>
        <taxon>Metazoa</taxon>
        <taxon>Ecdysozoa</taxon>
        <taxon>Arthropoda</taxon>
        <taxon>Hexapoda</taxon>
        <taxon>Insecta</taxon>
        <taxon>Pterygota</taxon>
        <taxon>Neoptera</taxon>
        <taxon>Endopterygota</taxon>
        <taxon>Hymenoptera</taxon>
        <taxon>Apocrita</taxon>
        <taxon>Aculeata</taxon>
        <taxon>Apoidea</taxon>
        <taxon>Anthophila</taxon>
        <taxon>Apidae</taxon>
        <taxon>Tetragonisca</taxon>
    </lineage>
</organism>
<evidence type="ECO:0000256" key="1">
    <source>
        <dbReference type="SAM" id="MobiDB-lite"/>
    </source>
</evidence>
<name>A0AAW0Z884_9HYME</name>
<evidence type="ECO:0000313" key="3">
    <source>
        <dbReference type="Proteomes" id="UP001432146"/>
    </source>
</evidence>
<comment type="caution">
    <text evidence="2">The sequence shown here is derived from an EMBL/GenBank/DDBJ whole genome shotgun (WGS) entry which is preliminary data.</text>
</comment>
<evidence type="ECO:0000313" key="2">
    <source>
        <dbReference type="EMBL" id="KAK9293524.1"/>
    </source>
</evidence>
<keyword evidence="3" id="KW-1185">Reference proteome</keyword>
<dbReference type="AlphaFoldDB" id="A0AAW0Z884"/>
<proteinExistence type="predicted"/>
<accession>A0AAW0Z884</accession>
<gene>
    <name evidence="2" type="ORF">QLX08_011564</name>
</gene>
<dbReference type="Proteomes" id="UP001432146">
    <property type="component" value="Unassembled WGS sequence"/>
</dbReference>
<reference evidence="2 3" key="1">
    <citation type="submission" date="2024-05" db="EMBL/GenBank/DDBJ databases">
        <title>The nuclear and mitochondrial genome assemblies of Tetragonisca angustula (Apidae: Meliponini), a tiny yet remarkable pollinator in the Neotropics.</title>
        <authorList>
            <person name="Ferrari R."/>
            <person name="Ricardo P.C."/>
            <person name="Dias F.C."/>
            <person name="Araujo N.S."/>
            <person name="Soares D.O."/>
            <person name="Zhou Q.-S."/>
            <person name="Zhu C.-D."/>
            <person name="Coutinho L."/>
            <person name="Airas M.C."/>
            <person name="Batista T.M."/>
        </authorList>
    </citation>
    <scope>NUCLEOTIDE SEQUENCE [LARGE SCALE GENOMIC DNA]</scope>
    <source>
        <strain evidence="2">ASF017062</strain>
        <tissue evidence="2">Abdomen</tissue>
    </source>
</reference>
<sequence>MSLGRTLPCFLQAEIGRTPDWAKFKEPRRRIRFDHVRRQRSRRVESRGIWLSKTAFPAFATGSTRLSLSHDLSQGQRPRMANERHVLR</sequence>
<feature type="region of interest" description="Disordered" evidence="1">
    <location>
        <begin position="68"/>
        <end position="88"/>
    </location>
</feature>